<gene>
    <name evidence="2" type="ORF">BamIOP4010DRAFT_2227</name>
</gene>
<protein>
    <submittedName>
        <fullName evidence="2">Uncharacterized protein</fullName>
    </submittedName>
</protein>
<dbReference type="RefSeq" id="WP_006751421.1">
    <property type="nucleotide sequence ID" value="NZ_ABLC01000042.1"/>
</dbReference>
<evidence type="ECO:0000256" key="1">
    <source>
        <dbReference type="SAM" id="MobiDB-lite"/>
    </source>
</evidence>
<comment type="caution">
    <text evidence="2">The sequence shown here is derived from an EMBL/GenBank/DDBJ whole genome shotgun (WGS) entry which is preliminary data.</text>
</comment>
<organism evidence="2 3">
    <name type="scientific">Burkholderia ambifaria IOP40-10</name>
    <dbReference type="NCBI Taxonomy" id="396596"/>
    <lineage>
        <taxon>Bacteria</taxon>
        <taxon>Pseudomonadati</taxon>
        <taxon>Pseudomonadota</taxon>
        <taxon>Betaproteobacteria</taxon>
        <taxon>Burkholderiales</taxon>
        <taxon>Burkholderiaceae</taxon>
        <taxon>Burkholderia</taxon>
        <taxon>Burkholderia cepacia complex</taxon>
    </lineage>
</organism>
<evidence type="ECO:0000313" key="3">
    <source>
        <dbReference type="Proteomes" id="UP000005463"/>
    </source>
</evidence>
<sequence>MANVKSASKPAGGAQVLNLADFRKNQKATRKPSAEETVRNHYRVFGMLADHIIACAELLSTLDEPGGRDNAGRR</sequence>
<dbReference type="AlphaFoldDB" id="B1FDW8"/>
<name>B1FDW8_9BURK</name>
<dbReference type="EMBL" id="ABLC01000042">
    <property type="protein sequence ID" value="EDT04258.1"/>
    <property type="molecule type" value="Genomic_DNA"/>
</dbReference>
<accession>B1FDW8</accession>
<feature type="region of interest" description="Disordered" evidence="1">
    <location>
        <begin position="1"/>
        <end position="36"/>
    </location>
</feature>
<reference evidence="2 3" key="1">
    <citation type="submission" date="2008-03" db="EMBL/GenBank/DDBJ databases">
        <title>Sequencing of the draft genome and assembly of Burkholderia ambifaria IOP40-10.</title>
        <authorList>
            <consortium name="US DOE Joint Genome Institute (JGI-PGF)"/>
            <person name="Copeland A."/>
            <person name="Lucas S."/>
            <person name="Lapidus A."/>
            <person name="Glavina del Rio T."/>
            <person name="Dalin E."/>
            <person name="Tice H."/>
            <person name="Bruce D."/>
            <person name="Goodwin L."/>
            <person name="Pitluck S."/>
            <person name="Larimer F."/>
            <person name="Land M.L."/>
            <person name="Hauser L."/>
            <person name="Tiedje J."/>
            <person name="Richardson P."/>
        </authorList>
    </citation>
    <scope>NUCLEOTIDE SEQUENCE [LARGE SCALE GENOMIC DNA]</scope>
    <source>
        <strain evidence="2 3">IOP40-10</strain>
    </source>
</reference>
<dbReference type="PATRIC" id="fig|396596.7.peg.5571"/>
<dbReference type="Proteomes" id="UP000005463">
    <property type="component" value="Unassembled WGS sequence"/>
</dbReference>
<evidence type="ECO:0000313" key="2">
    <source>
        <dbReference type="EMBL" id="EDT04258.1"/>
    </source>
</evidence>
<proteinExistence type="predicted"/>